<organism evidence="2 3">
    <name type="scientific">Tilletia horrida</name>
    <dbReference type="NCBI Taxonomy" id="155126"/>
    <lineage>
        <taxon>Eukaryota</taxon>
        <taxon>Fungi</taxon>
        <taxon>Dikarya</taxon>
        <taxon>Basidiomycota</taxon>
        <taxon>Ustilaginomycotina</taxon>
        <taxon>Exobasidiomycetes</taxon>
        <taxon>Tilletiales</taxon>
        <taxon>Tilletiaceae</taxon>
        <taxon>Tilletia</taxon>
    </lineage>
</organism>
<feature type="region of interest" description="Disordered" evidence="1">
    <location>
        <begin position="151"/>
        <end position="185"/>
    </location>
</feature>
<accession>A0AAN6JRU1</accession>
<dbReference type="AlphaFoldDB" id="A0AAN6JRU1"/>
<sequence length="230" mass="25045">MGESSESAGTSETRLPPQTVIHSPFFRSEIVSAYARDALQADAYPTLHAASLFEPPTDDDTNHAQQPALTPANIKALQEAAQAISAHLVLLDQPQGQQAGSDGTDDADSGRRILDLPESQRKLAAARLRSHLAATLLLLNEPTRALAHLSLASDALRPPRPRKQQSTTAEGARPPPPSTEPARATDVDSVRITLWILMERACLTLGKNEDLKRIQRWRTTLEMQRNTAIS</sequence>
<protein>
    <submittedName>
        <fullName evidence="2">Uncharacterized protein</fullName>
    </submittedName>
</protein>
<reference evidence="2" key="1">
    <citation type="journal article" date="2023" name="PhytoFront">
        <title>Draft Genome Resources of Seven Strains of Tilletia horrida, Causal Agent of Kernel Smut of Rice.</title>
        <authorList>
            <person name="Khanal S."/>
            <person name="Antony Babu S."/>
            <person name="Zhou X.G."/>
        </authorList>
    </citation>
    <scope>NUCLEOTIDE SEQUENCE</scope>
    <source>
        <strain evidence="2">TX3</strain>
    </source>
</reference>
<dbReference type="Proteomes" id="UP001176521">
    <property type="component" value="Unassembled WGS sequence"/>
</dbReference>
<dbReference type="EMBL" id="JAPDMQ010000128">
    <property type="protein sequence ID" value="KAK0533870.1"/>
    <property type="molecule type" value="Genomic_DNA"/>
</dbReference>
<evidence type="ECO:0000313" key="3">
    <source>
        <dbReference type="Proteomes" id="UP001176521"/>
    </source>
</evidence>
<gene>
    <name evidence="2" type="ORF">OC842_002831</name>
</gene>
<keyword evidence="3" id="KW-1185">Reference proteome</keyword>
<evidence type="ECO:0000313" key="2">
    <source>
        <dbReference type="EMBL" id="KAK0533870.1"/>
    </source>
</evidence>
<feature type="region of interest" description="Disordered" evidence="1">
    <location>
        <begin position="1"/>
        <end position="21"/>
    </location>
</feature>
<evidence type="ECO:0000256" key="1">
    <source>
        <dbReference type="SAM" id="MobiDB-lite"/>
    </source>
</evidence>
<comment type="caution">
    <text evidence="2">The sequence shown here is derived from an EMBL/GenBank/DDBJ whole genome shotgun (WGS) entry which is preliminary data.</text>
</comment>
<proteinExistence type="predicted"/>
<feature type="compositionally biased region" description="Low complexity" evidence="1">
    <location>
        <begin position="1"/>
        <end position="13"/>
    </location>
</feature>
<name>A0AAN6JRU1_9BASI</name>